<feature type="transmembrane region" description="Helical" evidence="1">
    <location>
        <begin position="134"/>
        <end position="156"/>
    </location>
</feature>
<proteinExistence type="predicted"/>
<dbReference type="AlphaFoldDB" id="M4VFR6"/>
<dbReference type="STRING" id="349215.A11S_1220"/>
<evidence type="ECO:0000313" key="4">
    <source>
        <dbReference type="Proteomes" id="UP000011932"/>
    </source>
</evidence>
<evidence type="ECO:0000259" key="2">
    <source>
        <dbReference type="Pfam" id="PF04608"/>
    </source>
</evidence>
<evidence type="ECO:0000313" key="3">
    <source>
        <dbReference type="EMBL" id="AGH98033.1"/>
    </source>
</evidence>
<keyword evidence="1" id="KW-0812">Transmembrane</keyword>
<keyword evidence="1" id="KW-0472">Membrane</keyword>
<feature type="domain" description="YutG/PgpA" evidence="2">
    <location>
        <begin position="17"/>
        <end position="156"/>
    </location>
</feature>
<dbReference type="HOGENOM" id="CLU_103734_1_2_5"/>
<keyword evidence="1" id="KW-1133">Transmembrane helix</keyword>
<accession>M4VFR6</accession>
<organism evidence="3 4">
    <name type="scientific">Micavibrio aeruginosavorus EPB</name>
    <dbReference type="NCBI Taxonomy" id="349215"/>
    <lineage>
        <taxon>Bacteria</taxon>
        <taxon>Pseudomonadati</taxon>
        <taxon>Bdellovibrionota</taxon>
        <taxon>Bdellovibrionia</taxon>
        <taxon>Bdellovibrionales</taxon>
        <taxon>Pseudobdellovibrionaceae</taxon>
        <taxon>Micavibrio</taxon>
    </lineage>
</organism>
<feature type="transmembrane region" description="Helical" evidence="1">
    <location>
        <begin position="90"/>
        <end position="114"/>
    </location>
</feature>
<dbReference type="PATRIC" id="fig|349215.9.peg.1176"/>
<dbReference type="CDD" id="cd06971">
    <property type="entry name" value="PgpA"/>
    <property type="match status" value="1"/>
</dbReference>
<dbReference type="InterPro" id="IPR036681">
    <property type="entry name" value="PgpA-like_sf"/>
</dbReference>
<dbReference type="EMBL" id="CP003538">
    <property type="protein sequence ID" value="AGH98033.1"/>
    <property type="molecule type" value="Genomic_DNA"/>
</dbReference>
<dbReference type="Proteomes" id="UP000011932">
    <property type="component" value="Chromosome"/>
</dbReference>
<dbReference type="PIRSF" id="PIRSF006162">
    <property type="entry name" value="PgpA"/>
    <property type="match status" value="1"/>
</dbReference>
<dbReference type="GO" id="GO:0008962">
    <property type="term" value="F:phosphatidylglycerophosphatase activity"/>
    <property type="evidence" value="ECO:0007669"/>
    <property type="project" value="UniProtKB-EC"/>
</dbReference>
<protein>
    <submittedName>
        <fullName evidence="3">Phosphatidylglycerophosphatase A</fullName>
        <ecNumber evidence="3">3.1.3.27</ecNumber>
    </submittedName>
</protein>
<dbReference type="KEGG" id="man:A11S_1220"/>
<dbReference type="Gene3D" id="1.10.3760.10">
    <property type="entry name" value="PgpA-like"/>
    <property type="match status" value="1"/>
</dbReference>
<keyword evidence="3" id="KW-0378">Hydrolase</keyword>
<dbReference type="Pfam" id="PF04608">
    <property type="entry name" value="PgpA"/>
    <property type="match status" value="1"/>
</dbReference>
<evidence type="ECO:0000256" key="1">
    <source>
        <dbReference type="SAM" id="Phobius"/>
    </source>
</evidence>
<dbReference type="PANTHER" id="PTHR36305:SF1">
    <property type="entry name" value="PHOSPHATIDYLGLYCEROPHOSPHATASE A"/>
    <property type="match status" value="1"/>
</dbReference>
<dbReference type="PANTHER" id="PTHR36305">
    <property type="entry name" value="PHOSPHATIDYLGLYCEROPHOSPHATASE A"/>
    <property type="match status" value="1"/>
</dbReference>
<dbReference type="EC" id="3.1.3.27" evidence="3"/>
<dbReference type="UniPathway" id="UPA00084">
    <property type="reaction ID" value="UER00504"/>
</dbReference>
<dbReference type="InterPro" id="IPR026037">
    <property type="entry name" value="PgpA"/>
</dbReference>
<name>M4VFR6_9BACT</name>
<dbReference type="GO" id="GO:0006655">
    <property type="term" value="P:phosphatidylglycerol biosynthetic process"/>
    <property type="evidence" value="ECO:0007669"/>
    <property type="project" value="UniProtKB-UniPathway"/>
</dbReference>
<gene>
    <name evidence="3" type="ORF">A11S_1220</name>
</gene>
<dbReference type="InterPro" id="IPR007686">
    <property type="entry name" value="YutG/PgpA"/>
</dbReference>
<dbReference type="SUPFAM" id="SSF101307">
    <property type="entry name" value="YutG-like"/>
    <property type="match status" value="1"/>
</dbReference>
<reference evidence="3 4" key="1">
    <citation type="journal article" date="2013" name="ISME J.">
        <title>By their genes ye shall know them: genomic signatures of predatory bacteria.</title>
        <authorList>
            <person name="Pasternak Z."/>
            <person name="Pietrokovski S."/>
            <person name="Rotem O."/>
            <person name="Gophna U."/>
            <person name="Lurie-Weinberger M.N."/>
            <person name="Jurkevitch E."/>
        </authorList>
    </citation>
    <scope>NUCLEOTIDE SEQUENCE [LARGE SCALE GENOMIC DNA]</scope>
    <source>
        <strain evidence="3">EPB</strain>
    </source>
</reference>
<dbReference type="RefSeq" id="WP_015467571.1">
    <property type="nucleotide sequence ID" value="NC_020812.1"/>
</dbReference>
<dbReference type="OrthoDB" id="9804091at2"/>
<feature type="transmembrane region" description="Helical" evidence="1">
    <location>
        <begin position="44"/>
        <end position="69"/>
    </location>
</feature>
<sequence length="162" mass="16989">MPPLMPAKLNYRDPATWVATWGGSGLLKPAPGTWGTLGGLPFGILFLVLGGPTVLALAAIALFPVGLWATRRVEAMTGDHDSGFIVVDEVVGIWITLLFAAATPLSVMLAFGLFRAFDALKPWPVSHFDKNVPGAMGVMLDDVAAGLMAGLCLLGLRYVGIA</sequence>